<feature type="signal peptide" evidence="2">
    <location>
        <begin position="1"/>
        <end position="25"/>
    </location>
</feature>
<evidence type="ECO:0000256" key="1">
    <source>
        <dbReference type="SAM" id="MobiDB-lite"/>
    </source>
</evidence>
<dbReference type="InterPro" id="IPR024952">
    <property type="entry name" value="LPP20-like_dom"/>
</dbReference>
<protein>
    <recommendedName>
        <fullName evidence="3">Lipoprotein LPP20-like domain-containing protein</fullName>
    </recommendedName>
</protein>
<reference evidence="4 5" key="1">
    <citation type="submission" date="2015-07" db="EMBL/GenBank/DDBJ databases">
        <title>Draft genome sequence of the Amantichitinum ursilacus IGB-41, a new chitin-degrading bacterium.</title>
        <authorList>
            <person name="Kirstahler P."/>
            <person name="Guenther M."/>
            <person name="Grumaz C."/>
            <person name="Rupp S."/>
            <person name="Zibek S."/>
            <person name="Sohn K."/>
        </authorList>
    </citation>
    <scope>NUCLEOTIDE SEQUENCE [LARGE SCALE GENOMIC DNA]</scope>
    <source>
        <strain evidence="4 5">IGB-41</strain>
    </source>
</reference>
<keyword evidence="5" id="KW-1185">Reference proteome</keyword>
<comment type="caution">
    <text evidence="4">The sequence shown here is derived from an EMBL/GenBank/DDBJ whole genome shotgun (WGS) entry which is preliminary data.</text>
</comment>
<gene>
    <name evidence="4" type="ORF">WG78_16200</name>
</gene>
<feature type="chain" id="PRO_5005862949" description="Lipoprotein LPP20-like domain-containing protein" evidence="2">
    <location>
        <begin position="26"/>
        <end position="220"/>
    </location>
</feature>
<evidence type="ECO:0000259" key="3">
    <source>
        <dbReference type="Pfam" id="PF02169"/>
    </source>
</evidence>
<keyword evidence="2" id="KW-0732">Signal</keyword>
<dbReference type="STRING" id="857265.WG78_16200"/>
<evidence type="ECO:0000256" key="2">
    <source>
        <dbReference type="SAM" id="SignalP"/>
    </source>
</evidence>
<accession>A0A0N0XH88</accession>
<dbReference type="EMBL" id="LAQT01000026">
    <property type="protein sequence ID" value="KPC50852.1"/>
    <property type="molecule type" value="Genomic_DNA"/>
</dbReference>
<feature type="region of interest" description="Disordered" evidence="1">
    <location>
        <begin position="34"/>
        <end position="56"/>
    </location>
</feature>
<dbReference type="RefSeq" id="WP_053938851.1">
    <property type="nucleotide sequence ID" value="NZ_LAQT01000026.1"/>
</dbReference>
<proteinExistence type="predicted"/>
<dbReference type="Pfam" id="PF02169">
    <property type="entry name" value="LPP20"/>
    <property type="match status" value="1"/>
</dbReference>
<feature type="domain" description="Lipoprotein LPP20-like" evidence="3">
    <location>
        <begin position="83"/>
        <end position="159"/>
    </location>
</feature>
<dbReference type="OrthoDB" id="7348506at2"/>
<dbReference type="Proteomes" id="UP000037939">
    <property type="component" value="Unassembled WGS sequence"/>
</dbReference>
<dbReference type="AlphaFoldDB" id="A0A0N0XH88"/>
<name>A0A0N0XH88_9NEIS</name>
<feature type="compositionally biased region" description="Low complexity" evidence="1">
    <location>
        <begin position="34"/>
        <end position="43"/>
    </location>
</feature>
<evidence type="ECO:0000313" key="5">
    <source>
        <dbReference type="Proteomes" id="UP000037939"/>
    </source>
</evidence>
<sequence>MNHPSIPSRSLLLAASLFGVLSLSACSHLRGNASSPAPSATAAADEHPAPLNVDSSNMQPPAVVLPSRVSAVGYGALPMIDGLTNTQRRLLAMRASKLDAYRSLAETVQGIKLTGQSSVSALALTNDSFRAYVEAWLRGARVVSVTPLPEGGYETVLELQLGSDFYKDAAQAEQGQALAAPALHVQPAMPESVPAPTNASAVSSVTGDTRFAANNFYLSQ</sequence>
<dbReference type="PATRIC" id="fig|857265.3.peg.3320"/>
<evidence type="ECO:0000313" key="4">
    <source>
        <dbReference type="EMBL" id="KPC50852.1"/>
    </source>
</evidence>
<organism evidence="4 5">
    <name type="scientific">Amantichitinum ursilacus</name>
    <dbReference type="NCBI Taxonomy" id="857265"/>
    <lineage>
        <taxon>Bacteria</taxon>
        <taxon>Pseudomonadati</taxon>
        <taxon>Pseudomonadota</taxon>
        <taxon>Betaproteobacteria</taxon>
        <taxon>Neisseriales</taxon>
        <taxon>Chitinibacteraceae</taxon>
        <taxon>Amantichitinum</taxon>
    </lineage>
</organism>